<dbReference type="RefSeq" id="XP_035546745.1">
    <property type="nucleotide sequence ID" value="XM_035690852.1"/>
</dbReference>
<protein>
    <submittedName>
        <fullName evidence="2">Uncharacterized protein LOC118348706 isoform X1</fullName>
    </submittedName>
</protein>
<sequence>MNKQREMASGVVYTLQPRGPEIGKRASTVLMGDVLRTNNRVFLVSLSSLFGLSSLVDGLLKVVLFDQISPGAPSGRLGLPLNFVVGEDLAGRQPSTLATGEDDLHRPIVVGEVTAQAPDVEGSVDVIIPFGQAKHGGGGGPRGSHQPGCQAFVLLLPRGLPTFFFPSFPFLSLFPRFLL</sequence>
<accession>A0A6P9EEP9</accession>
<reference evidence="2" key="1">
    <citation type="submission" date="2025-08" db="UniProtKB">
        <authorList>
            <consortium name="RefSeq"/>
        </authorList>
    </citation>
    <scope>IDENTIFICATION</scope>
    <source>
        <tissue evidence="2">Leaves</tissue>
    </source>
</reference>
<dbReference type="GeneID" id="118348706"/>
<dbReference type="AlphaFoldDB" id="A0A6P9EEP9"/>
<name>A0A6P9EEP9_JUGRE</name>
<evidence type="ECO:0000313" key="1">
    <source>
        <dbReference type="Proteomes" id="UP000235220"/>
    </source>
</evidence>
<keyword evidence="1" id="KW-1185">Reference proteome</keyword>
<proteinExistence type="predicted"/>
<gene>
    <name evidence="2" type="primary">LOC118348706</name>
</gene>
<dbReference type="InParanoid" id="A0A6P9EEP9"/>
<dbReference type="Proteomes" id="UP000235220">
    <property type="component" value="Chromosome 6"/>
</dbReference>
<evidence type="ECO:0000313" key="2">
    <source>
        <dbReference type="RefSeq" id="XP_035546745.1"/>
    </source>
</evidence>
<dbReference type="KEGG" id="jre:118348706"/>
<organism evidence="1 2">
    <name type="scientific">Juglans regia</name>
    <name type="common">English walnut</name>
    <dbReference type="NCBI Taxonomy" id="51240"/>
    <lineage>
        <taxon>Eukaryota</taxon>
        <taxon>Viridiplantae</taxon>
        <taxon>Streptophyta</taxon>
        <taxon>Embryophyta</taxon>
        <taxon>Tracheophyta</taxon>
        <taxon>Spermatophyta</taxon>
        <taxon>Magnoliopsida</taxon>
        <taxon>eudicotyledons</taxon>
        <taxon>Gunneridae</taxon>
        <taxon>Pentapetalae</taxon>
        <taxon>rosids</taxon>
        <taxon>fabids</taxon>
        <taxon>Fagales</taxon>
        <taxon>Juglandaceae</taxon>
        <taxon>Juglans</taxon>
    </lineage>
</organism>